<dbReference type="Pfam" id="PF13211">
    <property type="entry name" value="DUF4019"/>
    <property type="match status" value="1"/>
</dbReference>
<evidence type="ECO:0000313" key="3">
    <source>
        <dbReference type="Proteomes" id="UP000867740"/>
    </source>
</evidence>
<reference evidence="2" key="1">
    <citation type="journal article" date="2018" name="Genome Biol.">
        <title>SKESA: strategic k-mer extension for scrupulous assemblies.</title>
        <authorList>
            <person name="Souvorov A."/>
            <person name="Agarwala R."/>
            <person name="Lipman D.J."/>
        </authorList>
    </citation>
    <scope>NUCLEOTIDE SEQUENCE</scope>
    <source>
        <strain evidence="2">CAVp300</strain>
    </source>
</reference>
<feature type="transmembrane region" description="Helical" evidence="1">
    <location>
        <begin position="39"/>
        <end position="59"/>
    </location>
</feature>
<keyword evidence="1" id="KW-0472">Membrane</keyword>
<evidence type="ECO:0000313" key="2">
    <source>
        <dbReference type="EMBL" id="HAT3583046.1"/>
    </source>
</evidence>
<dbReference type="AlphaFoldDB" id="A0A9P3WHE1"/>
<comment type="caution">
    <text evidence="2">The sequence shown here is derived from an EMBL/GenBank/DDBJ whole genome shotgun (WGS) entry which is preliminary data.</text>
</comment>
<proteinExistence type="predicted"/>
<evidence type="ECO:0000256" key="1">
    <source>
        <dbReference type="SAM" id="Phobius"/>
    </source>
</evidence>
<dbReference type="InterPro" id="IPR025091">
    <property type="entry name" value="DUF4019"/>
</dbReference>
<reference evidence="2" key="2">
    <citation type="submission" date="2020-10" db="EMBL/GenBank/DDBJ databases">
        <authorList>
            <consortium name="NCBI Pathogen Detection Project"/>
        </authorList>
    </citation>
    <scope>NUCLEOTIDE SEQUENCE</scope>
    <source>
        <strain evidence="2">CAVp300</strain>
    </source>
</reference>
<sequence>MVGKNSKLSLEKALLFSFAVFFVIIMLILVVAIPKPTEMQWRVFGLVLAMIAGGFGAMLPGALEVNVNKTIKAAGAAGFFVIVYFFNPAVLVSEDPFKFPPPPPSADAQKVAEKMLSEVNNGQYAELYESMHPEFKAMYDKDQFTVLSNNVRVPFGKASKTTQFGTHSSKIYSPRGYVLQFTYLSEFSDGSKIYETPTVFASDSSTWHPFGYTVQSIKDNHEK</sequence>
<protein>
    <submittedName>
        <fullName evidence="2">DUF4019 domain-containing protein</fullName>
    </submittedName>
</protein>
<gene>
    <name evidence="2" type="ORF">I8531_003374</name>
</gene>
<dbReference type="EMBL" id="DACSUM010000029">
    <property type="protein sequence ID" value="HAT3583046.1"/>
    <property type="molecule type" value="Genomic_DNA"/>
</dbReference>
<dbReference type="Proteomes" id="UP000867740">
    <property type="component" value="Unassembled WGS sequence"/>
</dbReference>
<accession>A0A9P3WHE1</accession>
<dbReference type="RefSeq" id="WP_047370150.1">
    <property type="nucleotide sequence ID" value="NZ_CABMNU010000005.1"/>
</dbReference>
<keyword evidence="1" id="KW-0812">Transmembrane</keyword>
<keyword evidence="1" id="KW-1133">Transmembrane helix</keyword>
<name>A0A9P3WHE1_KLUIN</name>
<organism evidence="2 3">
    <name type="scientific">Kluyvera intermedia</name>
    <name type="common">Enterobacter intermedius</name>
    <dbReference type="NCBI Taxonomy" id="61648"/>
    <lineage>
        <taxon>Bacteria</taxon>
        <taxon>Pseudomonadati</taxon>
        <taxon>Pseudomonadota</taxon>
        <taxon>Gammaproteobacteria</taxon>
        <taxon>Enterobacterales</taxon>
        <taxon>Enterobacteriaceae</taxon>
        <taxon>Kluyvera</taxon>
    </lineage>
</organism>
<feature type="transmembrane region" description="Helical" evidence="1">
    <location>
        <begin position="71"/>
        <end position="92"/>
    </location>
</feature>
<feature type="transmembrane region" description="Helical" evidence="1">
    <location>
        <begin position="12"/>
        <end position="33"/>
    </location>
</feature>